<feature type="transmembrane region" description="Helical" evidence="6">
    <location>
        <begin position="122"/>
        <end position="144"/>
    </location>
</feature>
<feature type="transmembrane region" description="Helical" evidence="6">
    <location>
        <begin position="240"/>
        <end position="258"/>
    </location>
</feature>
<evidence type="ECO:0000256" key="2">
    <source>
        <dbReference type="ARBA" id="ARBA00022692"/>
    </source>
</evidence>
<evidence type="ECO:0000256" key="1">
    <source>
        <dbReference type="ARBA" id="ARBA00004141"/>
    </source>
</evidence>
<keyword evidence="2 6" id="KW-0812">Transmembrane</keyword>
<feature type="non-terminal residue" evidence="8">
    <location>
        <position position="269"/>
    </location>
</feature>
<feature type="domain" description="Rhodopsin" evidence="7">
    <location>
        <begin position="63"/>
        <end position="264"/>
    </location>
</feature>
<keyword evidence="4 6" id="KW-0472">Membrane</keyword>
<keyword evidence="9" id="KW-1185">Reference proteome</keyword>
<dbReference type="OrthoDB" id="444631at2759"/>
<keyword evidence="3 6" id="KW-1133">Transmembrane helix</keyword>
<organism evidence="8 9">
    <name type="scientific">Glonium stellatum</name>
    <dbReference type="NCBI Taxonomy" id="574774"/>
    <lineage>
        <taxon>Eukaryota</taxon>
        <taxon>Fungi</taxon>
        <taxon>Dikarya</taxon>
        <taxon>Ascomycota</taxon>
        <taxon>Pezizomycotina</taxon>
        <taxon>Dothideomycetes</taxon>
        <taxon>Pleosporomycetidae</taxon>
        <taxon>Gloniales</taxon>
        <taxon>Gloniaceae</taxon>
        <taxon>Glonium</taxon>
    </lineage>
</organism>
<dbReference type="Pfam" id="PF20684">
    <property type="entry name" value="Fung_rhodopsin"/>
    <property type="match status" value="1"/>
</dbReference>
<dbReference type="AlphaFoldDB" id="A0A8E2ETM7"/>
<evidence type="ECO:0000313" key="9">
    <source>
        <dbReference type="Proteomes" id="UP000250140"/>
    </source>
</evidence>
<accession>A0A8E2ETM7</accession>
<comment type="similarity">
    <text evidence="5">Belongs to the SAT4 family.</text>
</comment>
<evidence type="ECO:0000256" key="4">
    <source>
        <dbReference type="ARBA" id="ARBA00023136"/>
    </source>
</evidence>
<feature type="transmembrane region" description="Helical" evidence="6">
    <location>
        <begin position="25"/>
        <end position="46"/>
    </location>
</feature>
<evidence type="ECO:0000259" key="7">
    <source>
        <dbReference type="Pfam" id="PF20684"/>
    </source>
</evidence>
<reference evidence="8 9" key="1">
    <citation type="journal article" date="2016" name="Nat. Commun.">
        <title>Ectomycorrhizal ecology is imprinted in the genome of the dominant symbiotic fungus Cenococcum geophilum.</title>
        <authorList>
            <consortium name="DOE Joint Genome Institute"/>
            <person name="Peter M."/>
            <person name="Kohler A."/>
            <person name="Ohm R.A."/>
            <person name="Kuo A."/>
            <person name="Krutzmann J."/>
            <person name="Morin E."/>
            <person name="Arend M."/>
            <person name="Barry K.W."/>
            <person name="Binder M."/>
            <person name="Choi C."/>
            <person name="Clum A."/>
            <person name="Copeland A."/>
            <person name="Grisel N."/>
            <person name="Haridas S."/>
            <person name="Kipfer T."/>
            <person name="LaButti K."/>
            <person name="Lindquist E."/>
            <person name="Lipzen A."/>
            <person name="Maire R."/>
            <person name="Meier B."/>
            <person name="Mihaltcheva S."/>
            <person name="Molinier V."/>
            <person name="Murat C."/>
            <person name="Poggeler S."/>
            <person name="Quandt C.A."/>
            <person name="Sperisen C."/>
            <person name="Tritt A."/>
            <person name="Tisserant E."/>
            <person name="Crous P.W."/>
            <person name="Henrissat B."/>
            <person name="Nehls U."/>
            <person name="Egli S."/>
            <person name="Spatafora J.W."/>
            <person name="Grigoriev I.V."/>
            <person name="Martin F.M."/>
        </authorList>
    </citation>
    <scope>NUCLEOTIDE SEQUENCE [LARGE SCALE GENOMIC DNA]</scope>
    <source>
        <strain evidence="8 9">CBS 207.34</strain>
    </source>
</reference>
<protein>
    <recommendedName>
        <fullName evidence="7">Rhodopsin domain-containing protein</fullName>
    </recommendedName>
</protein>
<proteinExistence type="inferred from homology"/>
<comment type="subcellular location">
    <subcellularLocation>
        <location evidence="1">Membrane</location>
        <topology evidence="1">Multi-pass membrane protein</topology>
    </subcellularLocation>
</comment>
<dbReference type="InterPro" id="IPR052337">
    <property type="entry name" value="SAT4-like"/>
</dbReference>
<dbReference type="PANTHER" id="PTHR33048">
    <property type="entry name" value="PTH11-LIKE INTEGRAL MEMBRANE PROTEIN (AFU_ORTHOLOGUE AFUA_5G11245)"/>
    <property type="match status" value="1"/>
</dbReference>
<evidence type="ECO:0000256" key="5">
    <source>
        <dbReference type="ARBA" id="ARBA00038359"/>
    </source>
</evidence>
<feature type="non-terminal residue" evidence="8">
    <location>
        <position position="1"/>
    </location>
</feature>
<name>A0A8E2ETM7_9PEZI</name>
<sequence>VDYSHVPATTPPPGVTANLDHPDSIAYQVIAISLPFTCTATFIVLLRLYARFAIVRSPGLDDYIPYGYGIHLWDLYIPKLRPFLIIDLLGQDFYFVSTCFVKVSILLFYLRLNPDKTFRTAAYCIMAFDVIYSFISIIVSTFGCTPISGGWDLLVKSTCVNKKAYYYVQAVCNIVTDFATLGLPVRMCLRLNVSKRQRYLLLILFAVGSFACIVSIVRLVTMLPSLRSTDFTRYKVGVAGWAEVEINVGIICACLPTLKPLLNRLAPRI</sequence>
<dbReference type="InterPro" id="IPR049326">
    <property type="entry name" value="Rhodopsin_dom_fungi"/>
</dbReference>
<dbReference type="GO" id="GO:0016020">
    <property type="term" value="C:membrane"/>
    <property type="evidence" value="ECO:0007669"/>
    <property type="project" value="UniProtKB-SubCell"/>
</dbReference>
<evidence type="ECO:0000313" key="8">
    <source>
        <dbReference type="EMBL" id="OCL04425.1"/>
    </source>
</evidence>
<evidence type="ECO:0000256" key="3">
    <source>
        <dbReference type="ARBA" id="ARBA00022989"/>
    </source>
</evidence>
<dbReference type="Proteomes" id="UP000250140">
    <property type="component" value="Unassembled WGS sequence"/>
</dbReference>
<feature type="transmembrane region" description="Helical" evidence="6">
    <location>
        <begin position="164"/>
        <end position="187"/>
    </location>
</feature>
<dbReference type="PANTHER" id="PTHR33048:SF47">
    <property type="entry name" value="INTEGRAL MEMBRANE PROTEIN-RELATED"/>
    <property type="match status" value="1"/>
</dbReference>
<dbReference type="EMBL" id="KV750512">
    <property type="protein sequence ID" value="OCL04425.1"/>
    <property type="molecule type" value="Genomic_DNA"/>
</dbReference>
<gene>
    <name evidence="8" type="ORF">AOQ84DRAFT_267089</name>
</gene>
<feature type="transmembrane region" description="Helical" evidence="6">
    <location>
        <begin position="199"/>
        <end position="220"/>
    </location>
</feature>
<evidence type="ECO:0000256" key="6">
    <source>
        <dbReference type="SAM" id="Phobius"/>
    </source>
</evidence>